<dbReference type="EMBL" id="CAKXAJ010025236">
    <property type="protein sequence ID" value="CAH2236867.1"/>
    <property type="molecule type" value="Genomic_DNA"/>
</dbReference>
<reference evidence="2" key="1">
    <citation type="submission" date="2022-03" db="EMBL/GenBank/DDBJ databases">
        <authorList>
            <person name="Lindestad O."/>
        </authorList>
    </citation>
    <scope>NUCLEOTIDE SEQUENCE</scope>
</reference>
<evidence type="ECO:0000256" key="1">
    <source>
        <dbReference type="SAM" id="MobiDB-lite"/>
    </source>
</evidence>
<gene>
    <name evidence="2" type="primary">jg23223</name>
    <name evidence="2" type="ORF">PAEG_LOCUS14202</name>
</gene>
<dbReference type="AlphaFoldDB" id="A0A8S4RLI2"/>
<protein>
    <submittedName>
        <fullName evidence="2">Jg23223 protein</fullName>
    </submittedName>
</protein>
<name>A0A8S4RLI2_9NEOP</name>
<feature type="region of interest" description="Disordered" evidence="1">
    <location>
        <begin position="57"/>
        <end position="78"/>
    </location>
</feature>
<proteinExistence type="predicted"/>
<comment type="caution">
    <text evidence="2">The sequence shown here is derived from an EMBL/GenBank/DDBJ whole genome shotgun (WGS) entry which is preliminary data.</text>
</comment>
<keyword evidence="3" id="KW-1185">Reference proteome</keyword>
<dbReference type="Proteomes" id="UP000838756">
    <property type="component" value="Unassembled WGS sequence"/>
</dbReference>
<organism evidence="2 3">
    <name type="scientific">Pararge aegeria aegeria</name>
    <dbReference type="NCBI Taxonomy" id="348720"/>
    <lineage>
        <taxon>Eukaryota</taxon>
        <taxon>Metazoa</taxon>
        <taxon>Ecdysozoa</taxon>
        <taxon>Arthropoda</taxon>
        <taxon>Hexapoda</taxon>
        <taxon>Insecta</taxon>
        <taxon>Pterygota</taxon>
        <taxon>Neoptera</taxon>
        <taxon>Endopterygota</taxon>
        <taxon>Lepidoptera</taxon>
        <taxon>Glossata</taxon>
        <taxon>Ditrysia</taxon>
        <taxon>Papilionoidea</taxon>
        <taxon>Nymphalidae</taxon>
        <taxon>Satyrinae</taxon>
        <taxon>Satyrini</taxon>
        <taxon>Parargina</taxon>
        <taxon>Pararge</taxon>
    </lineage>
</organism>
<evidence type="ECO:0000313" key="3">
    <source>
        <dbReference type="Proteomes" id="UP000838756"/>
    </source>
</evidence>
<sequence length="97" mass="10826">MDKWVRPWFAFDKDGKKKSNRAERVTLSPLTSPFVLKTTTQKNLQPVPLSKTCIRQKSPLNSTTNPARGFTNYSRPSQPEFYAGCLRVGGSGSCFGL</sequence>
<accession>A0A8S4RLI2</accession>
<evidence type="ECO:0000313" key="2">
    <source>
        <dbReference type="EMBL" id="CAH2236867.1"/>
    </source>
</evidence>
<feature type="compositionally biased region" description="Polar residues" evidence="1">
    <location>
        <begin position="57"/>
        <end position="77"/>
    </location>
</feature>